<dbReference type="Proteomes" id="UP001280581">
    <property type="component" value="Unassembled WGS sequence"/>
</dbReference>
<comment type="caution">
    <text evidence="2">The sequence shown here is derived from an EMBL/GenBank/DDBJ whole genome shotgun (WGS) entry which is preliminary data.</text>
</comment>
<feature type="region of interest" description="Disordered" evidence="1">
    <location>
        <begin position="1"/>
        <end position="30"/>
    </location>
</feature>
<gene>
    <name evidence="2" type="ORF">GRF29_69g1966995</name>
</gene>
<evidence type="ECO:0000313" key="2">
    <source>
        <dbReference type="EMBL" id="KAK3209475.1"/>
    </source>
</evidence>
<evidence type="ECO:0000256" key="1">
    <source>
        <dbReference type="SAM" id="MobiDB-lite"/>
    </source>
</evidence>
<evidence type="ECO:0000313" key="3">
    <source>
        <dbReference type="Proteomes" id="UP001280581"/>
    </source>
</evidence>
<organism evidence="2 3">
    <name type="scientific">Pseudopithomyces chartarum</name>
    <dbReference type="NCBI Taxonomy" id="1892770"/>
    <lineage>
        <taxon>Eukaryota</taxon>
        <taxon>Fungi</taxon>
        <taxon>Dikarya</taxon>
        <taxon>Ascomycota</taxon>
        <taxon>Pezizomycotina</taxon>
        <taxon>Dothideomycetes</taxon>
        <taxon>Pleosporomycetidae</taxon>
        <taxon>Pleosporales</taxon>
        <taxon>Massarineae</taxon>
        <taxon>Didymosphaeriaceae</taxon>
        <taxon>Pseudopithomyces</taxon>
    </lineage>
</organism>
<keyword evidence="3" id="KW-1185">Reference proteome</keyword>
<protein>
    <submittedName>
        <fullName evidence="2">Uncharacterized protein</fullName>
    </submittedName>
</protein>
<accession>A0AAN6M1P2</accession>
<reference evidence="2 3" key="1">
    <citation type="submission" date="2021-02" db="EMBL/GenBank/DDBJ databases">
        <title>Genome assembly of Pseudopithomyces chartarum.</title>
        <authorList>
            <person name="Jauregui R."/>
            <person name="Singh J."/>
            <person name="Voisey C."/>
        </authorList>
    </citation>
    <scope>NUCLEOTIDE SEQUENCE [LARGE SCALE GENOMIC DNA]</scope>
    <source>
        <strain evidence="2 3">AGR01</strain>
    </source>
</reference>
<sequence length="118" mass="11991">MITRTHTQHRPCFSSSQSKPISNITAPNPPDPTLAALPSNGASFVEFLPLVAAAVSLTPPSSPVAVAVPIPVPLPPTVTYTVGGPLPSLVPLPPSVTVAVVTTVTVTAPSPNLANPKF</sequence>
<proteinExistence type="predicted"/>
<dbReference type="AlphaFoldDB" id="A0AAN6M1P2"/>
<name>A0AAN6M1P2_9PLEO</name>
<dbReference type="EMBL" id="WVTA01000006">
    <property type="protein sequence ID" value="KAK3209475.1"/>
    <property type="molecule type" value="Genomic_DNA"/>
</dbReference>
<feature type="compositionally biased region" description="Polar residues" evidence="1">
    <location>
        <begin position="13"/>
        <end position="26"/>
    </location>
</feature>